<evidence type="ECO:0000256" key="1">
    <source>
        <dbReference type="ARBA" id="ARBA00005721"/>
    </source>
</evidence>
<comment type="caution">
    <text evidence="3">The sequence shown here is derived from an EMBL/GenBank/DDBJ whole genome shotgun (WGS) entry which is preliminary data.</text>
</comment>
<dbReference type="PANTHER" id="PTHR34297">
    <property type="entry name" value="HYPOTHETICAL CYTOSOLIC PROTEIN-RELATED"/>
    <property type="match status" value="1"/>
</dbReference>
<accession>A0ABP9CB96</accession>
<gene>
    <name evidence="3" type="ORF">GCM10023353_08310</name>
</gene>
<sequence>MATPASAAPAPQSGDAGAKSGPRPLAAAPQAGSASTQLVTDQGRTILTDTVVSKIAGTATRQVDGVHALDGGTARAVEALRGRIPGARVNHSQGVAVEVGERQTAIDIGIVADYGVPIYDLGAAIRRNVIDAVERMTGLEVVEVNVTVYDVHIPGDDEGLEATPSSRVQ</sequence>
<organism evidence="3 4">
    <name type="scientific">Tomitella cavernea</name>
    <dbReference type="NCBI Taxonomy" id="1387982"/>
    <lineage>
        <taxon>Bacteria</taxon>
        <taxon>Bacillati</taxon>
        <taxon>Actinomycetota</taxon>
        <taxon>Actinomycetes</taxon>
        <taxon>Mycobacteriales</taxon>
        <taxon>Tomitella</taxon>
    </lineage>
</organism>
<dbReference type="PANTHER" id="PTHR34297:SF3">
    <property type="entry name" value="ALKALINE SHOCK PROTEIN 23"/>
    <property type="match status" value="1"/>
</dbReference>
<evidence type="ECO:0000313" key="4">
    <source>
        <dbReference type="Proteomes" id="UP001500839"/>
    </source>
</evidence>
<proteinExistence type="inferred from homology"/>
<dbReference type="Pfam" id="PF03780">
    <property type="entry name" value="Asp23"/>
    <property type="match status" value="1"/>
</dbReference>
<feature type="compositionally biased region" description="Low complexity" evidence="2">
    <location>
        <begin position="1"/>
        <end position="18"/>
    </location>
</feature>
<name>A0ABP9CB96_9ACTN</name>
<evidence type="ECO:0000313" key="3">
    <source>
        <dbReference type="EMBL" id="GAA4807250.1"/>
    </source>
</evidence>
<comment type="similarity">
    <text evidence="1">Belongs to the asp23 family.</text>
</comment>
<dbReference type="InterPro" id="IPR005531">
    <property type="entry name" value="Asp23"/>
</dbReference>
<dbReference type="EMBL" id="BAABKQ010000001">
    <property type="protein sequence ID" value="GAA4807250.1"/>
    <property type="molecule type" value="Genomic_DNA"/>
</dbReference>
<keyword evidence="4" id="KW-1185">Reference proteome</keyword>
<protein>
    <submittedName>
        <fullName evidence="3">Asp23/Gls24 family envelope stress response protein</fullName>
    </submittedName>
</protein>
<feature type="region of interest" description="Disordered" evidence="2">
    <location>
        <begin position="1"/>
        <end position="38"/>
    </location>
</feature>
<evidence type="ECO:0000256" key="2">
    <source>
        <dbReference type="SAM" id="MobiDB-lite"/>
    </source>
</evidence>
<dbReference type="RefSeq" id="WP_200170967.1">
    <property type="nucleotide sequence ID" value="NZ_BAABKQ010000001.1"/>
</dbReference>
<dbReference type="Proteomes" id="UP001500839">
    <property type="component" value="Unassembled WGS sequence"/>
</dbReference>
<reference evidence="4" key="1">
    <citation type="journal article" date="2019" name="Int. J. Syst. Evol. Microbiol.">
        <title>The Global Catalogue of Microorganisms (GCM) 10K type strain sequencing project: providing services to taxonomists for standard genome sequencing and annotation.</title>
        <authorList>
            <consortium name="The Broad Institute Genomics Platform"/>
            <consortium name="The Broad Institute Genome Sequencing Center for Infectious Disease"/>
            <person name="Wu L."/>
            <person name="Ma J."/>
        </authorList>
    </citation>
    <scope>NUCLEOTIDE SEQUENCE [LARGE SCALE GENOMIC DNA]</scope>
    <source>
        <strain evidence="4">JCM 18542</strain>
    </source>
</reference>